<evidence type="ECO:0000313" key="3">
    <source>
        <dbReference type="Proteomes" id="UP001254165"/>
    </source>
</evidence>
<accession>A0ABU3NLF2</accession>
<name>A0ABU3NLF2_9CHLR</name>
<dbReference type="InterPro" id="IPR036291">
    <property type="entry name" value="NAD(P)-bd_dom_sf"/>
</dbReference>
<reference evidence="2 3" key="1">
    <citation type="submission" date="2023-07" db="EMBL/GenBank/DDBJ databases">
        <title>Novel species of Thermanaerothrix with wide hydrolytic capabilities.</title>
        <authorList>
            <person name="Zayulina K.S."/>
            <person name="Podosokorskaya O.A."/>
            <person name="Elcheninov A.G."/>
        </authorList>
    </citation>
    <scope>NUCLEOTIDE SEQUENCE [LARGE SCALE GENOMIC DNA]</scope>
    <source>
        <strain evidence="2 3">4228-RoL</strain>
    </source>
</reference>
<dbReference type="SUPFAM" id="SSF51735">
    <property type="entry name" value="NAD(P)-binding Rossmann-fold domains"/>
    <property type="match status" value="1"/>
</dbReference>
<dbReference type="InterPro" id="IPR007886">
    <property type="entry name" value="AlaDH/PNT_N"/>
</dbReference>
<dbReference type="EMBL" id="JAUHMF010000001">
    <property type="protein sequence ID" value="MDT8897627.1"/>
    <property type="molecule type" value="Genomic_DNA"/>
</dbReference>
<keyword evidence="3" id="KW-1185">Reference proteome</keyword>
<dbReference type="Proteomes" id="UP001254165">
    <property type="component" value="Unassembled WGS sequence"/>
</dbReference>
<comment type="caution">
    <text evidence="2">The sequence shown here is derived from an EMBL/GenBank/DDBJ whole genome shotgun (WGS) entry which is preliminary data.</text>
</comment>
<organism evidence="2 3">
    <name type="scientific">Thermanaerothrix solaris</name>
    <dbReference type="NCBI Taxonomy" id="3058434"/>
    <lineage>
        <taxon>Bacteria</taxon>
        <taxon>Bacillati</taxon>
        <taxon>Chloroflexota</taxon>
        <taxon>Anaerolineae</taxon>
        <taxon>Anaerolineales</taxon>
        <taxon>Anaerolineaceae</taxon>
        <taxon>Thermanaerothrix</taxon>
    </lineage>
</organism>
<dbReference type="Pfam" id="PF05222">
    <property type="entry name" value="AlaDh_PNT_N"/>
    <property type="match status" value="1"/>
</dbReference>
<gene>
    <name evidence="2" type="ORF">QYE77_05060</name>
</gene>
<dbReference type="SUPFAM" id="SSF52283">
    <property type="entry name" value="Formate/glycerate dehydrogenase catalytic domain-like"/>
    <property type="match status" value="1"/>
</dbReference>
<proteinExistence type="predicted"/>
<evidence type="ECO:0000313" key="2">
    <source>
        <dbReference type="EMBL" id="MDT8897627.1"/>
    </source>
</evidence>
<sequence length="373" mass="42037">MKRLTFGLPSMHAEKGEVRAFLPDLVAHIERWGGEVVLEHGYGSGMGLKEADYLKVAPQVRFADLETVYAQDYVLVLRYPQESFLRWMRPGACLISMIHYPTRPGRVKFLRERGLEAISLDSLKDDTGRRLVENLRMVAWNGVRTAFEVLRRIYPDPPGFEHPRRPPIYVSVLGAGMVGMHVLPAAVRYGDESYWRRIANAGVLGVQATVLDYDLTSHQAVMIELLRKTDVLVDATQRPDPSKPVVPNEWLAFLPLHAVILDLSVDPYECEGEQPSVKAIEGIPHGNLDQYVFAPDDPAFDRLPACVNARNRRHVVSCYSWPGLTPLECMDIYGKQLAPILRTLIQAGGVRSIHPEGTFFERAIARAMLSRWT</sequence>
<dbReference type="RefSeq" id="WP_315624290.1">
    <property type="nucleotide sequence ID" value="NZ_JAUHMF010000001.1"/>
</dbReference>
<dbReference type="Gene3D" id="3.40.50.720">
    <property type="entry name" value="NAD(P)-binding Rossmann-like Domain"/>
    <property type="match status" value="1"/>
</dbReference>
<dbReference type="SMART" id="SM01003">
    <property type="entry name" value="AlaDh_PNT_N"/>
    <property type="match status" value="1"/>
</dbReference>
<evidence type="ECO:0000259" key="1">
    <source>
        <dbReference type="SMART" id="SM01003"/>
    </source>
</evidence>
<protein>
    <recommendedName>
        <fullName evidence="1">Alanine dehydrogenase/pyridine nucleotide transhydrogenase N-terminal domain-containing protein</fullName>
    </recommendedName>
</protein>
<feature type="domain" description="Alanine dehydrogenase/pyridine nucleotide transhydrogenase N-terminal" evidence="1">
    <location>
        <begin position="7"/>
        <end position="139"/>
    </location>
</feature>